<gene>
    <name evidence="3" type="ORF">MUB46_20130</name>
</gene>
<dbReference type="Pfam" id="PF13193">
    <property type="entry name" value="AMP-binding_C"/>
    <property type="match status" value="1"/>
</dbReference>
<dbReference type="EMBL" id="JALIDZ010000011">
    <property type="protein sequence ID" value="MCT8974180.1"/>
    <property type="molecule type" value="Genomic_DNA"/>
</dbReference>
<dbReference type="Gene3D" id="3.30.300.30">
    <property type="match status" value="1"/>
</dbReference>
<dbReference type="Proteomes" id="UP001320898">
    <property type="component" value="Unassembled WGS sequence"/>
</dbReference>
<protein>
    <submittedName>
        <fullName evidence="3">Acyl--CoA ligase</fullName>
    </submittedName>
</protein>
<evidence type="ECO:0000313" key="3">
    <source>
        <dbReference type="EMBL" id="MCT8974180.1"/>
    </source>
</evidence>
<evidence type="ECO:0000259" key="2">
    <source>
        <dbReference type="Pfam" id="PF13193"/>
    </source>
</evidence>
<dbReference type="InterPro" id="IPR050237">
    <property type="entry name" value="ATP-dep_AMP-bd_enzyme"/>
</dbReference>
<dbReference type="Gene3D" id="3.40.50.12780">
    <property type="entry name" value="N-terminal domain of ligase-like"/>
    <property type="match status" value="1"/>
</dbReference>
<evidence type="ECO:0000259" key="1">
    <source>
        <dbReference type="Pfam" id="PF00501"/>
    </source>
</evidence>
<dbReference type="InterPro" id="IPR000873">
    <property type="entry name" value="AMP-dep_synth/lig_dom"/>
</dbReference>
<dbReference type="AlphaFoldDB" id="A0AAW5R6N8"/>
<dbReference type="InterPro" id="IPR045851">
    <property type="entry name" value="AMP-bd_C_sf"/>
</dbReference>
<dbReference type="Pfam" id="PF00501">
    <property type="entry name" value="AMP-binding"/>
    <property type="match status" value="1"/>
</dbReference>
<dbReference type="PROSITE" id="PS00455">
    <property type="entry name" value="AMP_BINDING"/>
    <property type="match status" value="1"/>
</dbReference>
<proteinExistence type="predicted"/>
<dbReference type="InterPro" id="IPR025110">
    <property type="entry name" value="AMP-bd_C"/>
</dbReference>
<name>A0AAW5R6N8_9HYPH</name>
<reference evidence="3 4" key="1">
    <citation type="submission" date="2022-04" db="EMBL/GenBank/DDBJ databases">
        <authorList>
            <person name="Ye Y.-Q."/>
            <person name="Du Z.-J."/>
        </authorList>
    </citation>
    <scope>NUCLEOTIDE SEQUENCE [LARGE SCALE GENOMIC DNA]</scope>
    <source>
        <strain evidence="3 4">A6E488</strain>
    </source>
</reference>
<dbReference type="GO" id="GO:0016878">
    <property type="term" value="F:acid-thiol ligase activity"/>
    <property type="evidence" value="ECO:0007669"/>
    <property type="project" value="UniProtKB-ARBA"/>
</dbReference>
<feature type="domain" description="AMP-dependent synthetase/ligase" evidence="1">
    <location>
        <begin position="32"/>
        <end position="390"/>
    </location>
</feature>
<organism evidence="3 4">
    <name type="scientific">Microbaculum marinisediminis</name>
    <dbReference type="NCBI Taxonomy" id="2931392"/>
    <lineage>
        <taxon>Bacteria</taxon>
        <taxon>Pseudomonadati</taxon>
        <taxon>Pseudomonadota</taxon>
        <taxon>Alphaproteobacteria</taxon>
        <taxon>Hyphomicrobiales</taxon>
        <taxon>Tepidamorphaceae</taxon>
        <taxon>Microbaculum</taxon>
    </lineage>
</organism>
<dbReference type="PANTHER" id="PTHR43767">
    <property type="entry name" value="LONG-CHAIN-FATTY-ACID--COA LIGASE"/>
    <property type="match status" value="1"/>
</dbReference>
<dbReference type="PANTHER" id="PTHR43767:SF1">
    <property type="entry name" value="NONRIBOSOMAL PEPTIDE SYNTHASE PES1 (EUROFUNG)-RELATED"/>
    <property type="match status" value="1"/>
</dbReference>
<dbReference type="SUPFAM" id="SSF56801">
    <property type="entry name" value="Acetyl-CoA synthetase-like"/>
    <property type="match status" value="1"/>
</dbReference>
<accession>A0AAW5R6N8</accession>
<keyword evidence="3" id="KW-0436">Ligase</keyword>
<dbReference type="RefSeq" id="WP_261617767.1">
    <property type="nucleotide sequence ID" value="NZ_JALIDZ010000011.1"/>
</dbReference>
<feature type="domain" description="AMP-binding enzyme C-terminal" evidence="2">
    <location>
        <begin position="440"/>
        <end position="518"/>
    </location>
</feature>
<keyword evidence="4" id="KW-1185">Reference proteome</keyword>
<evidence type="ECO:0000313" key="4">
    <source>
        <dbReference type="Proteomes" id="UP001320898"/>
    </source>
</evidence>
<dbReference type="InterPro" id="IPR020845">
    <property type="entry name" value="AMP-binding_CS"/>
</dbReference>
<dbReference type="InterPro" id="IPR042099">
    <property type="entry name" value="ANL_N_sf"/>
</dbReference>
<comment type="caution">
    <text evidence="3">The sequence shown here is derived from an EMBL/GenBank/DDBJ whole genome shotgun (WGS) entry which is preliminary data.</text>
</comment>
<sequence length="544" mass="61257">MSSDPGVAEMDRLRPQLEATAMPESLGAFVRECAATRGDKILGNWFDEGETLTYRQLDEYADRLASSLVRLGVRKGTHVAVMLPNVPAFPITWVAIGRIGAVMIPVNAAYTADELHFVLSDSDAQFLVIDAGLIGSYEAMENRPPLLDDTRVIVHGDRNEGRAHWRALLDEGALPFEPPSAVSRTDLLNIQYTSGTTGFPKGCMLTHDYWVIIGQYAATFRDQWGGVKNSLIWAPFFYMDPMWQFLMIMRLGGTAHVARRISLTRFYDWLKDYEINYCIFPEPALKARPASSADKELHLTYVSIYGWSREARCEVQERFDVVAREGYGMTEIGGATLVPAAAEAKALERTCGLPAPFRHLRIVDEAGNDVPTGQTGELWVSGRSILWGYYKRPEANADSFRGEWFRTGDVFRRDEDGYYYIVGRIKDMIKRSGENIAAQEVEAVLRLLPEVEEAAVVPVPDPMRSEEVKAYLLLKAGTDRDACPPETVIEHCKAHLAAFKIPRFIAYVDDFPRTPSRKIQKRVLIEEAEDLRAGSYDRQEARWL</sequence>